<organism evidence="2 3">
    <name type="scientific">Guyanagaster necrorhizus</name>
    <dbReference type="NCBI Taxonomy" id="856835"/>
    <lineage>
        <taxon>Eukaryota</taxon>
        <taxon>Fungi</taxon>
        <taxon>Dikarya</taxon>
        <taxon>Basidiomycota</taxon>
        <taxon>Agaricomycotina</taxon>
        <taxon>Agaricomycetes</taxon>
        <taxon>Agaricomycetidae</taxon>
        <taxon>Agaricales</taxon>
        <taxon>Marasmiineae</taxon>
        <taxon>Physalacriaceae</taxon>
        <taxon>Guyanagaster</taxon>
    </lineage>
</organism>
<feature type="region of interest" description="Disordered" evidence="1">
    <location>
        <begin position="85"/>
        <end position="127"/>
    </location>
</feature>
<proteinExistence type="predicted"/>
<evidence type="ECO:0000313" key="2">
    <source>
        <dbReference type="EMBL" id="KAG7441305.1"/>
    </source>
</evidence>
<evidence type="ECO:0000313" key="3">
    <source>
        <dbReference type="Proteomes" id="UP000812287"/>
    </source>
</evidence>
<protein>
    <submittedName>
        <fullName evidence="2">Uncharacterized protein</fullName>
    </submittedName>
</protein>
<dbReference type="GeneID" id="66100107"/>
<accession>A0A9P8AMW5</accession>
<dbReference type="EMBL" id="MU250561">
    <property type="protein sequence ID" value="KAG7441305.1"/>
    <property type="molecule type" value="Genomic_DNA"/>
</dbReference>
<dbReference type="RefSeq" id="XP_043034805.1">
    <property type="nucleotide sequence ID" value="XM_043177820.1"/>
</dbReference>
<reference evidence="2" key="1">
    <citation type="submission" date="2020-11" db="EMBL/GenBank/DDBJ databases">
        <title>Adaptations for nitrogen fixation in a non-lichenized fungal sporocarp promotes dispersal by wood-feeding termites.</title>
        <authorList>
            <consortium name="DOE Joint Genome Institute"/>
            <person name="Koch R.A."/>
            <person name="Yoon G."/>
            <person name="Arayal U."/>
            <person name="Lail K."/>
            <person name="Amirebrahimi M."/>
            <person name="Labutti K."/>
            <person name="Lipzen A."/>
            <person name="Riley R."/>
            <person name="Barry K."/>
            <person name="Henrissat B."/>
            <person name="Grigoriev I.V."/>
            <person name="Herr J.R."/>
            <person name="Aime M.C."/>
        </authorList>
    </citation>
    <scope>NUCLEOTIDE SEQUENCE</scope>
    <source>
        <strain evidence="2">MCA 3950</strain>
    </source>
</reference>
<dbReference type="Proteomes" id="UP000812287">
    <property type="component" value="Unassembled WGS sequence"/>
</dbReference>
<name>A0A9P8AMW5_9AGAR</name>
<evidence type="ECO:0000256" key="1">
    <source>
        <dbReference type="SAM" id="MobiDB-lite"/>
    </source>
</evidence>
<comment type="caution">
    <text evidence="2">The sequence shown here is derived from an EMBL/GenBank/DDBJ whole genome shotgun (WGS) entry which is preliminary data.</text>
</comment>
<gene>
    <name evidence="2" type="ORF">BT62DRAFT_1011719</name>
</gene>
<sequence>MPNTSRRSQMLSSPTSRIISTRRMLVTMLQNEYIRALGQITNLEAAAAALSTRDDWYTLVFKRFTGVLSWTPSKESETRKLMNTNNLANSGTNPASSQFPGYASSIDTSSTRGSISPPTSAYDASSASLARSDRSVSLLDSWLQEGERIRQDGYIPTQRYILASSPTNPRAARSPTCRCRNVDLSPDNMVQE</sequence>
<keyword evidence="3" id="KW-1185">Reference proteome</keyword>
<dbReference type="AlphaFoldDB" id="A0A9P8AMW5"/>
<feature type="compositionally biased region" description="Polar residues" evidence="1">
    <location>
        <begin position="85"/>
        <end position="119"/>
    </location>
</feature>